<comment type="caution">
    <text evidence="1">The sequence shown here is derived from an EMBL/GenBank/DDBJ whole genome shotgun (WGS) entry which is preliminary data.</text>
</comment>
<organism evidence="1 2">
    <name type="scientific">Persea americana</name>
    <name type="common">Avocado</name>
    <dbReference type="NCBI Taxonomy" id="3435"/>
    <lineage>
        <taxon>Eukaryota</taxon>
        <taxon>Viridiplantae</taxon>
        <taxon>Streptophyta</taxon>
        <taxon>Embryophyta</taxon>
        <taxon>Tracheophyta</taxon>
        <taxon>Spermatophyta</taxon>
        <taxon>Magnoliopsida</taxon>
        <taxon>Magnoliidae</taxon>
        <taxon>Laurales</taxon>
        <taxon>Lauraceae</taxon>
        <taxon>Persea</taxon>
    </lineage>
</organism>
<dbReference type="Proteomes" id="UP001234297">
    <property type="component" value="Chromosome 3"/>
</dbReference>
<gene>
    <name evidence="1" type="ORF">MRB53_012298</name>
</gene>
<proteinExistence type="predicted"/>
<sequence length="212" mass="23741">MNLKFQTLPQGKPTNHCSSFFKLYSNSTQTPPEEKQKNPDPNPISSSSPSSDDSDSGKPENHSQNFEFQHQEIVGPTVERDVSALAEETRQVLQNLKKTIYELSKVVALLGLVQLSCGAWISYSTGAPPLSEVSIQSFVAFAFPFSLAFLLRQALKPMIFFRKMEEQGRLQILTLALQVSKCLNLFFLRARVVSFSCIVSMLIGLMFATWLK</sequence>
<accession>A0ACC2LY79</accession>
<keyword evidence="2" id="KW-1185">Reference proteome</keyword>
<protein>
    <submittedName>
        <fullName evidence="1">Uncharacterized protein</fullName>
    </submittedName>
</protein>
<evidence type="ECO:0000313" key="1">
    <source>
        <dbReference type="EMBL" id="KAJ8638031.1"/>
    </source>
</evidence>
<reference evidence="1 2" key="1">
    <citation type="journal article" date="2022" name="Hortic Res">
        <title>A haplotype resolved chromosomal level avocado genome allows analysis of novel avocado genes.</title>
        <authorList>
            <person name="Nath O."/>
            <person name="Fletcher S.J."/>
            <person name="Hayward A."/>
            <person name="Shaw L.M."/>
            <person name="Masouleh A.K."/>
            <person name="Furtado A."/>
            <person name="Henry R.J."/>
            <person name="Mitter N."/>
        </authorList>
    </citation>
    <scope>NUCLEOTIDE SEQUENCE [LARGE SCALE GENOMIC DNA]</scope>
    <source>
        <strain evidence="2">cv. Hass</strain>
    </source>
</reference>
<evidence type="ECO:0000313" key="2">
    <source>
        <dbReference type="Proteomes" id="UP001234297"/>
    </source>
</evidence>
<dbReference type="EMBL" id="CM056811">
    <property type="protein sequence ID" value="KAJ8638031.1"/>
    <property type="molecule type" value="Genomic_DNA"/>
</dbReference>
<name>A0ACC2LY79_PERAE</name>